<evidence type="ECO:0000256" key="3">
    <source>
        <dbReference type="ARBA" id="ARBA00022840"/>
    </source>
</evidence>
<keyword evidence="2 6" id="KW-0547">Nucleotide-binding</keyword>
<feature type="binding site" evidence="6">
    <location>
        <position position="111"/>
    </location>
    <ligand>
        <name>biotin</name>
        <dbReference type="ChEBI" id="CHEBI:57586"/>
    </ligand>
</feature>
<comment type="similarity">
    <text evidence="6">Belongs to the biotin--protein ligase family.</text>
</comment>
<dbReference type="Gene3D" id="2.30.30.100">
    <property type="match status" value="1"/>
</dbReference>
<feature type="binding site" evidence="6">
    <location>
        <position position="182"/>
    </location>
    <ligand>
        <name>biotin</name>
        <dbReference type="ChEBI" id="CHEBI:57586"/>
    </ligand>
</feature>
<dbReference type="InterPro" id="IPR004143">
    <property type="entry name" value="BPL_LPL_catalytic"/>
</dbReference>
<keyword evidence="6" id="KW-0238">DNA-binding</keyword>
<dbReference type="SUPFAM" id="SSF55681">
    <property type="entry name" value="Class II aaRS and biotin synthetases"/>
    <property type="match status" value="1"/>
</dbReference>
<dbReference type="PANTHER" id="PTHR12835:SF5">
    <property type="entry name" value="BIOTIN--PROTEIN LIGASE"/>
    <property type="match status" value="1"/>
</dbReference>
<dbReference type="PANTHER" id="PTHR12835">
    <property type="entry name" value="BIOTIN PROTEIN LIGASE"/>
    <property type="match status" value="1"/>
</dbReference>
<dbReference type="RefSeq" id="WP_055732960.1">
    <property type="nucleotide sequence ID" value="NZ_BMDY01000011.1"/>
</dbReference>
<dbReference type="Pfam" id="PF03099">
    <property type="entry name" value="BPL_LplA_LipB"/>
    <property type="match status" value="1"/>
</dbReference>
<comment type="function">
    <text evidence="6">Acts both as a biotin--[acetyl-CoA-carboxylase] ligase and a biotin-operon repressor. In the presence of ATP, BirA activates biotin to form the BirA-biotinyl-5'-adenylate (BirA-bio-5'-AMP or holoBirA) complex. HoloBirA can either transfer the biotinyl moiety to the biotin carboxyl carrier protein (BCCP) subunit of acetyl-CoA carboxylase, or bind to the biotin operator site and inhibit transcription of the operon.</text>
</comment>
<dbReference type="InterPro" id="IPR045864">
    <property type="entry name" value="aa-tRNA-synth_II/BPL/LPL"/>
</dbReference>
<dbReference type="Pfam" id="PF02237">
    <property type="entry name" value="BPL_C"/>
    <property type="match status" value="1"/>
</dbReference>
<dbReference type="CDD" id="cd00600">
    <property type="entry name" value="Sm_like"/>
    <property type="match status" value="1"/>
</dbReference>
<keyword evidence="1 6" id="KW-0436">Ligase</keyword>
<dbReference type="InterPro" id="IPR036388">
    <property type="entry name" value="WH-like_DNA-bd_sf"/>
</dbReference>
<dbReference type="InterPro" id="IPR004408">
    <property type="entry name" value="Biotin_CoA_COase_ligase"/>
</dbReference>
<evidence type="ECO:0000256" key="4">
    <source>
        <dbReference type="ARBA" id="ARBA00023267"/>
    </source>
</evidence>
<feature type="domain" description="BPL/LPL catalytic" evidence="7">
    <location>
        <begin position="67"/>
        <end position="253"/>
    </location>
</feature>
<dbReference type="Gene3D" id="1.10.10.10">
    <property type="entry name" value="Winged helix-like DNA-binding domain superfamily/Winged helix DNA-binding domain"/>
    <property type="match status" value="1"/>
</dbReference>
<evidence type="ECO:0000313" key="8">
    <source>
        <dbReference type="EMBL" id="GGB06872.1"/>
    </source>
</evidence>
<proteinExistence type="inferred from homology"/>
<evidence type="ECO:0000256" key="1">
    <source>
        <dbReference type="ARBA" id="ARBA00022598"/>
    </source>
</evidence>
<evidence type="ECO:0000313" key="9">
    <source>
        <dbReference type="Proteomes" id="UP000651977"/>
    </source>
</evidence>
<feature type="binding site" evidence="6">
    <location>
        <begin position="115"/>
        <end position="117"/>
    </location>
    <ligand>
        <name>biotin</name>
        <dbReference type="ChEBI" id="CHEBI:57586"/>
    </ligand>
</feature>
<keyword evidence="4 6" id="KW-0092">Biotin</keyword>
<dbReference type="CDD" id="cd16442">
    <property type="entry name" value="BPL"/>
    <property type="match status" value="1"/>
</dbReference>
<feature type="binding site" evidence="6">
    <location>
        <begin position="88"/>
        <end position="90"/>
    </location>
    <ligand>
        <name>biotin</name>
        <dbReference type="ChEBI" id="CHEBI:57586"/>
    </ligand>
</feature>
<dbReference type="SUPFAM" id="SSF50037">
    <property type="entry name" value="C-terminal domain of transcriptional repressors"/>
    <property type="match status" value="1"/>
</dbReference>
<evidence type="ECO:0000256" key="2">
    <source>
        <dbReference type="ARBA" id="ARBA00022741"/>
    </source>
</evidence>
<dbReference type="PROSITE" id="PS51733">
    <property type="entry name" value="BPL_LPL_CATALYTIC"/>
    <property type="match status" value="1"/>
</dbReference>
<dbReference type="InterPro" id="IPR008988">
    <property type="entry name" value="Transcriptional_repressor_C"/>
</dbReference>
<dbReference type="SUPFAM" id="SSF46785">
    <property type="entry name" value="Winged helix' DNA-binding domain"/>
    <property type="match status" value="1"/>
</dbReference>
<dbReference type="HAMAP" id="MF_00978">
    <property type="entry name" value="Bifunct_BirA"/>
    <property type="match status" value="1"/>
</dbReference>
<gene>
    <name evidence="6 8" type="primary">birA</name>
    <name evidence="8" type="ORF">GCM10007414_20230</name>
</gene>
<keyword evidence="6" id="KW-0804">Transcription</keyword>
<keyword evidence="9" id="KW-1185">Reference proteome</keyword>
<dbReference type="EMBL" id="BMDY01000011">
    <property type="protein sequence ID" value="GGB06872.1"/>
    <property type="molecule type" value="Genomic_DNA"/>
</dbReference>
<dbReference type="Pfam" id="PF08279">
    <property type="entry name" value="HTH_11"/>
    <property type="match status" value="1"/>
</dbReference>
<dbReference type="NCBIfam" id="NF008847">
    <property type="entry name" value="PRK11886.1-2"/>
    <property type="match status" value="1"/>
</dbReference>
<dbReference type="InterPro" id="IPR036390">
    <property type="entry name" value="WH_DNA-bd_sf"/>
</dbReference>
<accession>A0ABQ1I1T9</accession>
<dbReference type="NCBIfam" id="TIGR00121">
    <property type="entry name" value="birA_ligase"/>
    <property type="match status" value="1"/>
</dbReference>
<organism evidence="8 9">
    <name type="scientific">Agarivorans gilvus</name>
    <dbReference type="NCBI Taxonomy" id="680279"/>
    <lineage>
        <taxon>Bacteria</taxon>
        <taxon>Pseudomonadati</taxon>
        <taxon>Pseudomonadota</taxon>
        <taxon>Gammaproteobacteria</taxon>
        <taxon>Alteromonadales</taxon>
        <taxon>Alteromonadaceae</taxon>
        <taxon>Agarivorans</taxon>
    </lineage>
</organism>
<feature type="DNA-binding region" description="H-T-H motif" evidence="6">
    <location>
        <begin position="21"/>
        <end position="40"/>
    </location>
</feature>
<keyword evidence="6" id="KW-0678">Repressor</keyword>
<evidence type="ECO:0000256" key="6">
    <source>
        <dbReference type="HAMAP-Rule" id="MF_00978"/>
    </source>
</evidence>
<reference evidence="9" key="1">
    <citation type="journal article" date="2019" name="Int. J. Syst. Evol. Microbiol.">
        <title>The Global Catalogue of Microorganisms (GCM) 10K type strain sequencing project: providing services to taxonomists for standard genome sequencing and annotation.</title>
        <authorList>
            <consortium name="The Broad Institute Genomics Platform"/>
            <consortium name="The Broad Institute Genome Sequencing Center for Infectious Disease"/>
            <person name="Wu L."/>
            <person name="Ma J."/>
        </authorList>
    </citation>
    <scope>NUCLEOTIDE SEQUENCE [LARGE SCALE GENOMIC DNA]</scope>
    <source>
        <strain evidence="9">CGMCC 1.10131</strain>
    </source>
</reference>
<dbReference type="Proteomes" id="UP000651977">
    <property type="component" value="Unassembled WGS sequence"/>
</dbReference>
<comment type="caution">
    <text evidence="8">The sequence shown here is derived from an EMBL/GenBank/DDBJ whole genome shotgun (WGS) entry which is preliminary data.</text>
</comment>
<name>A0ABQ1I1T9_9ALTE</name>
<sequence>MRANKPYQLLKHIADGQFYSGESLAQALGVSRTTIASYIKHYSELGLDIYKVKGKGYRLAKPLSLLDNEQLAASLAENSLQVFEQLDSTNAWLMQHQQQLDHGQVVLAEYQSAGRGRRGRQWQTPYAGQLCMSMLWRLQDGIEATMGLSLAVGLAVVESLEKLGYSGLALKWPNDIYMHGAKLGGVLIELQGQSDSEVSLVMGMGLNVRVEQQQASLIDQKFAQLELDGEVVDRNQLAVTLIQALNQMFEQFSSHGFAKLQQRWNHYDVFSGQQVSLHFSQDKQVSGIAKGVDQQGQLLLEIDGVEQRFMAGEVSLRGQ</sequence>
<dbReference type="InterPro" id="IPR030855">
    <property type="entry name" value="Bifunct_BirA"/>
</dbReference>
<dbReference type="Gene3D" id="3.30.930.10">
    <property type="entry name" value="Bira Bifunctional Protein, Domain 2"/>
    <property type="match status" value="1"/>
</dbReference>
<evidence type="ECO:0000256" key="5">
    <source>
        <dbReference type="ARBA" id="ARBA00047846"/>
    </source>
</evidence>
<dbReference type="GO" id="GO:0016874">
    <property type="term" value="F:ligase activity"/>
    <property type="evidence" value="ECO:0007669"/>
    <property type="project" value="UniProtKB-KW"/>
</dbReference>
<evidence type="ECO:0000259" key="7">
    <source>
        <dbReference type="PROSITE" id="PS51733"/>
    </source>
</evidence>
<protein>
    <recommendedName>
        <fullName evidence="6">Bifunctional ligase/repressor BirA</fullName>
    </recommendedName>
    <alternativeName>
        <fullName evidence="6">Biotin operon repressor</fullName>
    </alternativeName>
    <alternativeName>
        <fullName evidence="6">Biotin--[acetyl-CoA-carboxylase] ligase</fullName>
        <ecNumber evidence="6">6.3.4.15</ecNumber>
    </alternativeName>
    <alternativeName>
        <fullName evidence="6">Biotin--protein ligase</fullName>
    </alternativeName>
    <alternativeName>
        <fullName evidence="6">Biotin-[acetyl-CoA carboxylase] synthetase</fullName>
    </alternativeName>
</protein>
<keyword evidence="3 6" id="KW-0067">ATP-binding</keyword>
<keyword evidence="6" id="KW-0805">Transcription regulation</keyword>
<dbReference type="EC" id="6.3.4.15" evidence="6"/>
<dbReference type="InterPro" id="IPR013196">
    <property type="entry name" value="HTH_11"/>
</dbReference>
<dbReference type="InterPro" id="IPR003142">
    <property type="entry name" value="BPL_C"/>
</dbReference>
<comment type="catalytic activity">
    <reaction evidence="5 6">
        <text>biotin + L-lysyl-[protein] + ATP = N(6)-biotinyl-L-lysyl-[protein] + AMP + diphosphate + H(+)</text>
        <dbReference type="Rhea" id="RHEA:11756"/>
        <dbReference type="Rhea" id="RHEA-COMP:9752"/>
        <dbReference type="Rhea" id="RHEA-COMP:10505"/>
        <dbReference type="ChEBI" id="CHEBI:15378"/>
        <dbReference type="ChEBI" id="CHEBI:29969"/>
        <dbReference type="ChEBI" id="CHEBI:30616"/>
        <dbReference type="ChEBI" id="CHEBI:33019"/>
        <dbReference type="ChEBI" id="CHEBI:57586"/>
        <dbReference type="ChEBI" id="CHEBI:83144"/>
        <dbReference type="ChEBI" id="CHEBI:456215"/>
        <dbReference type="EC" id="6.3.4.15"/>
    </reaction>
</comment>